<accession>A0A8T0WX96</accession>
<sequence length="33" mass="3765">MCPSDSNKILLMVMYDFTIAALACRQPKKKSLF</sequence>
<evidence type="ECO:0000313" key="2">
    <source>
        <dbReference type="Proteomes" id="UP000823388"/>
    </source>
</evidence>
<name>A0A8T0WX96_PANVG</name>
<evidence type="ECO:0000313" key="1">
    <source>
        <dbReference type="EMBL" id="KAG2649513.1"/>
    </source>
</evidence>
<reference evidence="1" key="1">
    <citation type="submission" date="2020-05" db="EMBL/GenBank/DDBJ databases">
        <title>WGS assembly of Panicum virgatum.</title>
        <authorList>
            <person name="Lovell J.T."/>
            <person name="Jenkins J."/>
            <person name="Shu S."/>
            <person name="Juenger T.E."/>
            <person name="Schmutz J."/>
        </authorList>
    </citation>
    <scope>NUCLEOTIDE SEQUENCE</scope>
    <source>
        <strain evidence="1">AP13</strain>
    </source>
</reference>
<comment type="caution">
    <text evidence="1">The sequence shown here is derived from an EMBL/GenBank/DDBJ whole genome shotgun (WGS) entry which is preliminary data.</text>
</comment>
<gene>
    <name evidence="1" type="ORF">PVAP13_1NG114214</name>
</gene>
<organism evidence="1 2">
    <name type="scientific">Panicum virgatum</name>
    <name type="common">Blackwell switchgrass</name>
    <dbReference type="NCBI Taxonomy" id="38727"/>
    <lineage>
        <taxon>Eukaryota</taxon>
        <taxon>Viridiplantae</taxon>
        <taxon>Streptophyta</taxon>
        <taxon>Embryophyta</taxon>
        <taxon>Tracheophyta</taxon>
        <taxon>Spermatophyta</taxon>
        <taxon>Magnoliopsida</taxon>
        <taxon>Liliopsida</taxon>
        <taxon>Poales</taxon>
        <taxon>Poaceae</taxon>
        <taxon>PACMAD clade</taxon>
        <taxon>Panicoideae</taxon>
        <taxon>Panicodae</taxon>
        <taxon>Paniceae</taxon>
        <taxon>Panicinae</taxon>
        <taxon>Panicum</taxon>
        <taxon>Panicum sect. Hiantes</taxon>
    </lineage>
</organism>
<proteinExistence type="predicted"/>
<dbReference type="EMBL" id="CM029038">
    <property type="protein sequence ID" value="KAG2649513.1"/>
    <property type="molecule type" value="Genomic_DNA"/>
</dbReference>
<keyword evidence="2" id="KW-1185">Reference proteome</keyword>
<dbReference type="AlphaFoldDB" id="A0A8T0WX96"/>
<protein>
    <submittedName>
        <fullName evidence="1">Uncharacterized protein</fullName>
    </submittedName>
</protein>
<dbReference type="Proteomes" id="UP000823388">
    <property type="component" value="Chromosome 1N"/>
</dbReference>